<dbReference type="EMBL" id="RHHN01000008">
    <property type="protein sequence ID" value="RNB60841.1"/>
    <property type="molecule type" value="Genomic_DNA"/>
</dbReference>
<dbReference type="InterPro" id="IPR014030">
    <property type="entry name" value="Ketoacyl_synth_N"/>
</dbReference>
<dbReference type="InterPro" id="IPR009081">
    <property type="entry name" value="PP-bd_ACP"/>
</dbReference>
<feature type="active site" description="Proton acceptor; for dehydratase activity" evidence="4">
    <location>
        <position position="709"/>
    </location>
</feature>
<dbReference type="SMART" id="SM00822">
    <property type="entry name" value="PKS_KR"/>
    <property type="match status" value="1"/>
</dbReference>
<dbReference type="InterPro" id="IPR020841">
    <property type="entry name" value="PKS_Beta-ketoAc_synthase_dom"/>
</dbReference>
<reference evidence="8 11" key="2">
    <citation type="submission" date="2019-06" db="EMBL/GenBank/DDBJ databases">
        <title>Whole genome shotgun sequence of Brevibacillus agri NBRC 15538.</title>
        <authorList>
            <person name="Hosoyama A."/>
            <person name="Uohara A."/>
            <person name="Ohji S."/>
            <person name="Ichikawa N."/>
        </authorList>
    </citation>
    <scope>NUCLEOTIDE SEQUENCE [LARGE SCALE GENOMIC DNA]</scope>
    <source>
        <strain evidence="8 11">NBRC 15538</strain>
    </source>
</reference>
<dbReference type="EMBL" id="BJOD01000004">
    <property type="protein sequence ID" value="GED24494.1"/>
    <property type="molecule type" value="Genomic_DNA"/>
</dbReference>
<dbReference type="Pfam" id="PF08659">
    <property type="entry name" value="KR"/>
    <property type="match status" value="1"/>
</dbReference>
<dbReference type="GeneID" id="82813952"/>
<dbReference type="Pfam" id="PF00109">
    <property type="entry name" value="ketoacyl-synt"/>
    <property type="match status" value="1"/>
</dbReference>
<dbReference type="InterPro" id="IPR050091">
    <property type="entry name" value="PKS_NRPS_Biosynth_Enz"/>
</dbReference>
<dbReference type="Pfam" id="PF21089">
    <property type="entry name" value="PKS_DH_N"/>
    <property type="match status" value="1"/>
</dbReference>
<feature type="region of interest" description="C-terminal hotdog fold" evidence="4">
    <location>
        <begin position="811"/>
        <end position="950"/>
    </location>
</feature>
<dbReference type="Gene3D" id="3.40.47.10">
    <property type="match status" value="1"/>
</dbReference>
<dbReference type="Gene3D" id="1.10.1240.100">
    <property type="match status" value="1"/>
</dbReference>
<feature type="domain" description="Ketosynthase family 3 (KS3)" evidence="6">
    <location>
        <begin position="41"/>
        <end position="469"/>
    </location>
</feature>
<dbReference type="Pfam" id="PF00550">
    <property type="entry name" value="PP-binding"/>
    <property type="match status" value="1"/>
</dbReference>
<dbReference type="InterPro" id="IPR013968">
    <property type="entry name" value="PKS_KR"/>
</dbReference>
<organism evidence="9 10">
    <name type="scientific">Brevibacillus agri</name>
    <dbReference type="NCBI Taxonomy" id="51101"/>
    <lineage>
        <taxon>Bacteria</taxon>
        <taxon>Bacillati</taxon>
        <taxon>Bacillota</taxon>
        <taxon>Bacilli</taxon>
        <taxon>Bacillales</taxon>
        <taxon>Paenibacillaceae</taxon>
        <taxon>Brevibacillus</taxon>
    </lineage>
</organism>
<dbReference type="InterPro" id="IPR049551">
    <property type="entry name" value="PKS_DH_C"/>
</dbReference>
<dbReference type="Gene3D" id="1.10.1200.10">
    <property type="entry name" value="ACP-like"/>
    <property type="match status" value="1"/>
</dbReference>
<dbReference type="Proteomes" id="UP000276178">
    <property type="component" value="Unassembled WGS sequence"/>
</dbReference>
<feature type="region of interest" description="N-terminal hotdog fold" evidence="4">
    <location>
        <begin position="678"/>
        <end position="798"/>
    </location>
</feature>
<feature type="active site" description="Proton donor; for dehydratase activity" evidence="4">
    <location>
        <position position="870"/>
    </location>
</feature>
<dbReference type="InterPro" id="IPR018201">
    <property type="entry name" value="Ketoacyl_synth_AS"/>
</dbReference>
<evidence type="ECO:0000259" key="7">
    <source>
        <dbReference type="PROSITE" id="PS52019"/>
    </source>
</evidence>
<dbReference type="InterPro" id="IPR036291">
    <property type="entry name" value="NAD(P)-bd_dom_sf"/>
</dbReference>
<dbReference type="Pfam" id="PF22621">
    <property type="entry name" value="CurL-like_PKS_C"/>
    <property type="match status" value="1"/>
</dbReference>
<dbReference type="SUPFAM" id="SSF47336">
    <property type="entry name" value="ACP-like"/>
    <property type="match status" value="1"/>
</dbReference>
<dbReference type="OrthoDB" id="9765680at2"/>
<dbReference type="PANTHER" id="PTHR43775">
    <property type="entry name" value="FATTY ACID SYNTHASE"/>
    <property type="match status" value="1"/>
</dbReference>
<dbReference type="Proteomes" id="UP000317180">
    <property type="component" value="Unassembled WGS sequence"/>
</dbReference>
<dbReference type="SUPFAM" id="SSF51735">
    <property type="entry name" value="NAD(P)-binding Rossmann-fold domains"/>
    <property type="match status" value="2"/>
</dbReference>
<dbReference type="SMART" id="SM00826">
    <property type="entry name" value="PKS_DH"/>
    <property type="match status" value="1"/>
</dbReference>
<dbReference type="PANTHER" id="PTHR43775:SF37">
    <property type="entry name" value="SI:DKEY-61P9.11"/>
    <property type="match status" value="1"/>
</dbReference>
<protein>
    <submittedName>
        <fullName evidence="9">SDR family NAD(P)-dependent oxidoreductase</fullName>
    </submittedName>
</protein>
<evidence type="ECO:0000313" key="10">
    <source>
        <dbReference type="Proteomes" id="UP000276178"/>
    </source>
</evidence>
<dbReference type="PROSITE" id="PS00606">
    <property type="entry name" value="KS3_1"/>
    <property type="match status" value="1"/>
</dbReference>
<dbReference type="InterPro" id="IPR016039">
    <property type="entry name" value="Thiolase-like"/>
</dbReference>
<evidence type="ECO:0000256" key="3">
    <source>
        <dbReference type="ARBA" id="ARBA00022679"/>
    </source>
</evidence>
<keyword evidence="11" id="KW-1185">Reference proteome</keyword>
<dbReference type="PROSITE" id="PS50075">
    <property type="entry name" value="CARRIER"/>
    <property type="match status" value="1"/>
</dbReference>
<evidence type="ECO:0000259" key="6">
    <source>
        <dbReference type="PROSITE" id="PS52004"/>
    </source>
</evidence>
<dbReference type="SUPFAM" id="SSF53901">
    <property type="entry name" value="Thiolase-like"/>
    <property type="match status" value="1"/>
</dbReference>
<sequence>MAKKEEMYAYILKQVGSGQLDKNVAARLIHFLRHDQQKEAENDIAIVGIAARLGQADTDARLEQLLHLGIDSIQDIPANRQENAALFLPMLPIERAKAQFDRAGYLPEIDRFDPGFFHISPREASLMDPNQRLFLQLAWEAIEEAGYGGAKLAGSRTGVFIGYSTDFGEVYKKGIQLLAPEAMGIAIPGNIQSIIASRISYLLDLKGPAVAMDTACSSSLVAIHFACRQLIEGACDLALAGGIKLHLFPLKSHAHVKIGIESSDERTKTFDASSDGTGKGEGMGAVLLKPLKKALEDRDHIHAVIKGSAINQDGNSIGITAPNAKAQEEVICQAWEQAGIDPETISYIEAHGTGTKLGDPIEIEGITRAFSRYTSKKQFCAIGSFKTNIGHLDHAAGIAGLVKVIHAMKSKKLFPSLHFQKPNPAIDFSSSAVYVNDQLRDWSASGGLRTAGISSFGLSGTNCHMVVQEAPPAFCERKQAAPLYLLPLSAKDEQVLSRLVAKYAAYVASHRQVDLDDLCYTASTGRGHYSHRLAIVFTDYDDLLGKLDALQKRGLASDERVYYQVHGSEVGGDTIAARAGGWLKVTEEEKHARTLQAKRELQSMTSALPDRELPSYLRLGELYVAGAEIDWERLYEGLACNRISLPVYPFQKVRCWLNQEDFAAYKQQPLPRAQKPPHPLLTSLPESASDHITYRVGLSAADDWVVNEHRVGSEYVLPGTAYIELLLEVGRQQGGLTVIKDLAFLQPFSLREGESHALHITLKKAGDEKHFRIASMDQTDGSWRKHAEGKLCRPTAQQKRVDVSALMKQLPVAARAADLQASGAYITTGARWNNLQELRSEGAECLVAIELAEPYRAEAADYHYHPAMLDNAANIAIRSIGEHLYLPFYYQSIRVHAPIPAAIYSYVRRREQTEGSETATFDIDIVNAAGEVLVEIEGYTIKQVRTQWTAASYYEKDWVVQEAPSPTQAKAKADEAVVVFTGAGELAERLREQLAAVYGEMIEVAFGTETGQVKNRVDYQRLWPQWQAKKVRKIVHLMSVTDKTIQSAKELEEAEQRGFYSLYYLLDSLFAHPHSDELDIILVGDCANRVTGDEAALRPEHGCLLGLGKVAREEFPHVRIRFLDVDAYTDPSVIVAEFSVADAPYQVAYRHNKRYVERLQQATLAATGDTAAIKADGVYVITGGTGGLGLEVGKQISRLHPAKLHLISRQGLPGREKWPEIEAAGADQRRIEQIAAIREMEKQGASVHVHAADISEESELSQVLEHIRAKSGAIRGVIHCAGVAGEGLLVRKPESRIREVLNAKVKGTWLLDQLTEADDLDFFVLFSSMHTVTGGIGQSDYVAANSYLDLYAAHMRQMGKKALTINWPLWRDVGMGQAHEADNRHSPFESLAPRQGAAIFTELLHADQPQVIVGQLKRRLPKEAIGHSLVRDYALGEGIERAVSQAIGGGSHPAEVSGKETAAIIKEAEHQEITAWDEEIAHILASVLGLDEISIFANFEDLGGNSLLAVRLQKELDAAYPGVFMISDIFSYPTVHDMAAYLERKRATPAKRSMTIEQIMSDLEQGNITADEADLLIRESSEPV</sequence>
<dbReference type="Pfam" id="PF02801">
    <property type="entry name" value="Ketoacyl-synt_C"/>
    <property type="match status" value="1"/>
</dbReference>
<dbReference type="InterPro" id="IPR020807">
    <property type="entry name" value="PKS_DH"/>
</dbReference>
<name>A0A3M8BBJ8_9BACL</name>
<dbReference type="GO" id="GO:0031177">
    <property type="term" value="F:phosphopantetheine binding"/>
    <property type="evidence" value="ECO:0007669"/>
    <property type="project" value="InterPro"/>
</dbReference>
<evidence type="ECO:0000256" key="4">
    <source>
        <dbReference type="PROSITE-ProRule" id="PRU01363"/>
    </source>
</evidence>
<feature type="domain" description="Carrier" evidence="5">
    <location>
        <begin position="1471"/>
        <end position="1546"/>
    </location>
</feature>
<dbReference type="InterPro" id="IPR020806">
    <property type="entry name" value="PKS_PP-bd"/>
</dbReference>
<dbReference type="PROSITE" id="PS52004">
    <property type="entry name" value="KS3_2"/>
    <property type="match status" value="1"/>
</dbReference>
<comment type="caution">
    <text evidence="9">The sequence shown here is derived from an EMBL/GenBank/DDBJ whole genome shotgun (WGS) entry which is preliminary data.</text>
</comment>
<dbReference type="Gene3D" id="3.40.50.720">
    <property type="entry name" value="NAD(P)-binding Rossmann-like Domain"/>
    <property type="match status" value="1"/>
</dbReference>
<dbReference type="InterPro" id="IPR049552">
    <property type="entry name" value="PKS_DH_N"/>
</dbReference>
<dbReference type="InterPro" id="IPR049900">
    <property type="entry name" value="PKS_mFAS_DH"/>
</dbReference>
<dbReference type="RefSeq" id="WP_122952448.1">
    <property type="nucleotide sequence ID" value="NZ_BJOD01000004.1"/>
</dbReference>
<evidence type="ECO:0000313" key="9">
    <source>
        <dbReference type="EMBL" id="RNB60841.1"/>
    </source>
</evidence>
<dbReference type="Gene3D" id="3.10.129.110">
    <property type="entry name" value="Polyketide synthase dehydratase"/>
    <property type="match status" value="1"/>
</dbReference>
<reference evidence="9 10" key="1">
    <citation type="submission" date="2018-10" db="EMBL/GenBank/DDBJ databases">
        <title>Phylogenomics of Brevibacillus.</title>
        <authorList>
            <person name="Dunlap C."/>
        </authorList>
    </citation>
    <scope>NUCLEOTIDE SEQUENCE [LARGE SCALE GENOMIC DNA]</scope>
    <source>
        <strain evidence="9 10">NRRL NRS 1219</strain>
    </source>
</reference>
<dbReference type="GO" id="GO:0004315">
    <property type="term" value="F:3-oxoacyl-[acyl-carrier-protein] synthase activity"/>
    <property type="evidence" value="ECO:0007669"/>
    <property type="project" value="InterPro"/>
</dbReference>
<dbReference type="PROSITE" id="PS52019">
    <property type="entry name" value="PKS_MFAS_DH"/>
    <property type="match status" value="1"/>
</dbReference>
<evidence type="ECO:0000313" key="11">
    <source>
        <dbReference type="Proteomes" id="UP000317180"/>
    </source>
</evidence>
<keyword evidence="1" id="KW-0596">Phosphopantetheine</keyword>
<dbReference type="InterPro" id="IPR042104">
    <property type="entry name" value="PKS_dehydratase_sf"/>
</dbReference>
<keyword evidence="2" id="KW-0597">Phosphoprotein</keyword>
<dbReference type="CDD" id="cd08953">
    <property type="entry name" value="KR_2_SDR_x"/>
    <property type="match status" value="1"/>
</dbReference>
<dbReference type="CDD" id="cd00833">
    <property type="entry name" value="PKS"/>
    <property type="match status" value="1"/>
</dbReference>
<accession>A0A3M8BBJ8</accession>
<keyword evidence="3" id="KW-0808">Transferase</keyword>
<dbReference type="SMART" id="SM00823">
    <property type="entry name" value="PKS_PP"/>
    <property type="match status" value="1"/>
</dbReference>
<dbReference type="InterPro" id="IPR014031">
    <property type="entry name" value="Ketoacyl_synth_C"/>
</dbReference>
<proteinExistence type="predicted"/>
<gene>
    <name evidence="8" type="ORF">BAG01nite_05960</name>
    <name evidence="9" type="ORF">EB820_01545</name>
</gene>
<dbReference type="GO" id="GO:0006633">
    <property type="term" value="P:fatty acid biosynthetic process"/>
    <property type="evidence" value="ECO:0007669"/>
    <property type="project" value="InterPro"/>
</dbReference>
<evidence type="ECO:0000256" key="2">
    <source>
        <dbReference type="ARBA" id="ARBA00022553"/>
    </source>
</evidence>
<dbReference type="Pfam" id="PF14765">
    <property type="entry name" value="PS-DH"/>
    <property type="match status" value="1"/>
</dbReference>
<feature type="domain" description="PKS/mFAS DH" evidence="7">
    <location>
        <begin position="678"/>
        <end position="950"/>
    </location>
</feature>
<dbReference type="GO" id="GO:0004312">
    <property type="term" value="F:fatty acid synthase activity"/>
    <property type="evidence" value="ECO:0007669"/>
    <property type="project" value="TreeGrafter"/>
</dbReference>
<evidence type="ECO:0000313" key="8">
    <source>
        <dbReference type="EMBL" id="GED24494.1"/>
    </source>
</evidence>
<dbReference type="InterPro" id="IPR036736">
    <property type="entry name" value="ACP-like_sf"/>
</dbReference>
<evidence type="ECO:0000256" key="1">
    <source>
        <dbReference type="ARBA" id="ARBA00022450"/>
    </source>
</evidence>
<dbReference type="InterPro" id="IPR057326">
    <property type="entry name" value="KR_dom"/>
</dbReference>
<evidence type="ECO:0000259" key="5">
    <source>
        <dbReference type="PROSITE" id="PS50075"/>
    </source>
</evidence>
<dbReference type="SMART" id="SM00825">
    <property type="entry name" value="PKS_KS"/>
    <property type="match status" value="1"/>
</dbReference>